<keyword evidence="3" id="KW-1185">Reference proteome</keyword>
<proteinExistence type="predicted"/>
<reference evidence="3" key="1">
    <citation type="journal article" date="2019" name="Int. J. Syst. Evol. Microbiol.">
        <title>The Global Catalogue of Microorganisms (GCM) 10K type strain sequencing project: providing services to taxonomists for standard genome sequencing and annotation.</title>
        <authorList>
            <consortium name="The Broad Institute Genomics Platform"/>
            <consortium name="The Broad Institute Genome Sequencing Center for Infectious Disease"/>
            <person name="Wu L."/>
            <person name="Ma J."/>
        </authorList>
    </citation>
    <scope>NUCLEOTIDE SEQUENCE [LARGE SCALE GENOMIC DNA]</scope>
    <source>
        <strain evidence="3">JCM 11269</strain>
    </source>
</reference>
<accession>A0ABP4DEM6</accession>
<protein>
    <submittedName>
        <fullName evidence="2">Uncharacterized protein</fullName>
    </submittedName>
</protein>
<feature type="region of interest" description="Disordered" evidence="1">
    <location>
        <begin position="25"/>
        <end position="70"/>
    </location>
</feature>
<name>A0ABP4DEM6_9ACTN</name>
<sequence>MAEQKSSSALAASLHGAAAALRGMPGAGAVTRPAPDIAAAPRETEPARGRAATVRRTAKDPGTTAPPSKE</sequence>
<evidence type="ECO:0000313" key="3">
    <source>
        <dbReference type="Proteomes" id="UP001501072"/>
    </source>
</evidence>
<dbReference type="EMBL" id="BAAAHU010000009">
    <property type="protein sequence ID" value="GAA1006630.1"/>
    <property type="molecule type" value="Genomic_DNA"/>
</dbReference>
<dbReference type="RefSeq" id="WP_346072374.1">
    <property type="nucleotide sequence ID" value="NZ_BAAAHU010000009.1"/>
</dbReference>
<dbReference type="Proteomes" id="UP001501072">
    <property type="component" value="Unassembled WGS sequence"/>
</dbReference>
<gene>
    <name evidence="2" type="ORF">GCM10009564_14430</name>
</gene>
<evidence type="ECO:0000256" key="1">
    <source>
        <dbReference type="SAM" id="MobiDB-lite"/>
    </source>
</evidence>
<comment type="caution">
    <text evidence="2">The sequence shown here is derived from an EMBL/GenBank/DDBJ whole genome shotgun (WGS) entry which is preliminary data.</text>
</comment>
<organism evidence="2 3">
    <name type="scientific">Streptomyces thermogriseus</name>
    <dbReference type="NCBI Taxonomy" id="75292"/>
    <lineage>
        <taxon>Bacteria</taxon>
        <taxon>Bacillati</taxon>
        <taxon>Actinomycetota</taxon>
        <taxon>Actinomycetes</taxon>
        <taxon>Kitasatosporales</taxon>
        <taxon>Streptomycetaceae</taxon>
        <taxon>Streptomyces</taxon>
    </lineage>
</organism>
<evidence type="ECO:0000313" key="2">
    <source>
        <dbReference type="EMBL" id="GAA1006630.1"/>
    </source>
</evidence>